<dbReference type="InterPro" id="IPR007278">
    <property type="entry name" value="DUF397"/>
</dbReference>
<feature type="domain" description="DUF397" evidence="1">
    <location>
        <begin position="9"/>
        <end position="63"/>
    </location>
</feature>
<dbReference type="RefSeq" id="WP_055471349.1">
    <property type="nucleotide sequence ID" value="NZ_JBIRWE010000001.1"/>
</dbReference>
<reference evidence="2 3" key="1">
    <citation type="submission" date="2024-10" db="EMBL/GenBank/DDBJ databases">
        <title>The Natural Products Discovery Center: Release of the First 8490 Sequenced Strains for Exploring Actinobacteria Biosynthetic Diversity.</title>
        <authorList>
            <person name="Kalkreuter E."/>
            <person name="Kautsar S.A."/>
            <person name="Yang D."/>
            <person name="Bader C.D."/>
            <person name="Teijaro C.N."/>
            <person name="Fluegel L."/>
            <person name="Davis C.M."/>
            <person name="Simpson J.R."/>
            <person name="Lauterbach L."/>
            <person name="Steele A.D."/>
            <person name="Gui C."/>
            <person name="Meng S."/>
            <person name="Li G."/>
            <person name="Viehrig K."/>
            <person name="Ye F."/>
            <person name="Su P."/>
            <person name="Kiefer A.F."/>
            <person name="Nichols A."/>
            <person name="Cepeda A.J."/>
            <person name="Yan W."/>
            <person name="Fan B."/>
            <person name="Jiang Y."/>
            <person name="Adhikari A."/>
            <person name="Zheng C.-J."/>
            <person name="Schuster L."/>
            <person name="Cowan T.M."/>
            <person name="Smanski M.J."/>
            <person name="Chevrette M.G."/>
            <person name="De Carvalho L.P.S."/>
            <person name="Shen B."/>
        </authorList>
    </citation>
    <scope>NUCLEOTIDE SEQUENCE [LARGE SCALE GENOMIC DNA]</scope>
    <source>
        <strain evidence="2 3">NPDC020327</strain>
    </source>
</reference>
<dbReference type="Pfam" id="PF04149">
    <property type="entry name" value="DUF397"/>
    <property type="match status" value="1"/>
</dbReference>
<accession>A0ABW7UJF5</accession>
<name>A0ABW7UJF5_9ACTN</name>
<organism evidence="2 3">
    <name type="scientific">Streptomyces pathocidini</name>
    <dbReference type="NCBI Taxonomy" id="1650571"/>
    <lineage>
        <taxon>Bacteria</taxon>
        <taxon>Bacillati</taxon>
        <taxon>Actinomycetota</taxon>
        <taxon>Actinomycetes</taxon>
        <taxon>Kitasatosporales</taxon>
        <taxon>Streptomycetaceae</taxon>
        <taxon>Streptomyces</taxon>
    </lineage>
</organism>
<keyword evidence="3" id="KW-1185">Reference proteome</keyword>
<protein>
    <submittedName>
        <fullName evidence="2">DUF397 domain-containing protein</fullName>
    </submittedName>
</protein>
<evidence type="ECO:0000259" key="1">
    <source>
        <dbReference type="Pfam" id="PF04149"/>
    </source>
</evidence>
<sequence>MMRHSLPEADWRKSSYSGDQGANCLEIQATNDGLVAVGDSKDRSQGAFVYTPQAWGSFLGAVKRGELGGVGGA</sequence>
<evidence type="ECO:0000313" key="3">
    <source>
        <dbReference type="Proteomes" id="UP001611548"/>
    </source>
</evidence>
<gene>
    <name evidence="2" type="ORF">ACH429_01405</name>
</gene>
<dbReference type="EMBL" id="JBIRWE010000001">
    <property type="protein sequence ID" value="MFI1962799.1"/>
    <property type="molecule type" value="Genomic_DNA"/>
</dbReference>
<evidence type="ECO:0000313" key="2">
    <source>
        <dbReference type="EMBL" id="MFI1962799.1"/>
    </source>
</evidence>
<proteinExistence type="predicted"/>
<dbReference type="Proteomes" id="UP001611548">
    <property type="component" value="Unassembled WGS sequence"/>
</dbReference>
<comment type="caution">
    <text evidence="2">The sequence shown here is derived from an EMBL/GenBank/DDBJ whole genome shotgun (WGS) entry which is preliminary data.</text>
</comment>